<gene>
    <name evidence="1" type="ORF">IKC_04076</name>
</gene>
<dbReference type="Proteomes" id="UP000014028">
    <property type="component" value="Unassembled WGS sequence"/>
</dbReference>
<dbReference type="EMBL" id="AHFK01000018">
    <property type="protein sequence ID" value="EOQ19602.1"/>
    <property type="molecule type" value="Genomic_DNA"/>
</dbReference>
<evidence type="ECO:0000313" key="2">
    <source>
        <dbReference type="Proteomes" id="UP000014028"/>
    </source>
</evidence>
<organism evidence="1 2">
    <name type="scientific">Bacillus cereus VD184</name>
    <dbReference type="NCBI Taxonomy" id="1053242"/>
    <lineage>
        <taxon>Bacteria</taxon>
        <taxon>Bacillati</taxon>
        <taxon>Bacillota</taxon>
        <taxon>Bacilli</taxon>
        <taxon>Bacillales</taxon>
        <taxon>Bacillaceae</taxon>
        <taxon>Bacillus</taxon>
        <taxon>Bacillus cereus group</taxon>
    </lineage>
</organism>
<proteinExistence type="predicted"/>
<reference evidence="1 2" key="1">
    <citation type="submission" date="2012-12" db="EMBL/GenBank/DDBJ databases">
        <title>The Genome Sequence of Bacillus cereus VD184.</title>
        <authorList>
            <consortium name="The Broad Institute Genome Sequencing Platform"/>
            <consortium name="The Broad Institute Genome Sequencing Center for Infectious Disease"/>
            <person name="Feldgarden M."/>
            <person name="Van der Auwera G.A."/>
            <person name="Mahillon J."/>
            <person name="Duprez V."/>
            <person name="Timmery S."/>
            <person name="Mattelet C."/>
            <person name="Dierick K."/>
            <person name="Sun M."/>
            <person name="Yu Z."/>
            <person name="Zhu L."/>
            <person name="Hu X."/>
            <person name="Shank E.B."/>
            <person name="Swiecicka I."/>
            <person name="Hansen B.M."/>
            <person name="Andrup L."/>
            <person name="Walker B."/>
            <person name="Young S.K."/>
            <person name="Zeng Q."/>
            <person name="Gargeya S."/>
            <person name="Fitzgerald M."/>
            <person name="Haas B."/>
            <person name="Abouelleil A."/>
            <person name="Alvarado L."/>
            <person name="Arachchi H.M."/>
            <person name="Berlin A.M."/>
            <person name="Chapman S.B."/>
            <person name="Dewar J."/>
            <person name="Goldberg J."/>
            <person name="Griggs A."/>
            <person name="Gujja S."/>
            <person name="Hansen M."/>
            <person name="Howarth C."/>
            <person name="Imamovic A."/>
            <person name="Larimer J."/>
            <person name="McCowan C."/>
            <person name="Murphy C."/>
            <person name="Neiman D."/>
            <person name="Pearson M."/>
            <person name="Priest M."/>
            <person name="Roberts A."/>
            <person name="Saif S."/>
            <person name="Shea T."/>
            <person name="Sisk P."/>
            <person name="Sykes S."/>
            <person name="Wortman J."/>
            <person name="Nusbaum C."/>
            <person name="Birren B."/>
        </authorList>
    </citation>
    <scope>NUCLEOTIDE SEQUENCE [LARGE SCALE GENOMIC DNA]</scope>
    <source>
        <strain evidence="1 2">VD184</strain>
    </source>
</reference>
<name>A0A9W5RBF9_BACCE</name>
<sequence length="92" mass="11111">MKCPRVIIEPQIIEKILTELINEFIRIEKFESGLEYRFQSKLVMDKLILITSFLNEKWKWNEEKQSFYHYLKYITSKYELSEVNGLDGLYPG</sequence>
<evidence type="ECO:0000313" key="1">
    <source>
        <dbReference type="EMBL" id="EOQ19602.1"/>
    </source>
</evidence>
<dbReference type="AlphaFoldDB" id="A0A9W5RBF9"/>
<dbReference type="RefSeq" id="WP_001995858.1">
    <property type="nucleotide sequence ID" value="NZ_KB976820.1"/>
</dbReference>
<accession>A0A9W5RBF9</accession>
<protein>
    <submittedName>
        <fullName evidence="1">Uncharacterized protein</fullName>
    </submittedName>
</protein>
<comment type="caution">
    <text evidence="1">The sequence shown here is derived from an EMBL/GenBank/DDBJ whole genome shotgun (WGS) entry which is preliminary data.</text>
</comment>